<dbReference type="Pfam" id="PF00300">
    <property type="entry name" value="His_Phos_1"/>
    <property type="match status" value="1"/>
</dbReference>
<dbReference type="InterPro" id="IPR013078">
    <property type="entry name" value="His_Pase_superF_clade-1"/>
</dbReference>
<proteinExistence type="predicted"/>
<dbReference type="RefSeq" id="WP_280321493.1">
    <property type="nucleotide sequence ID" value="NZ_CP118605.1"/>
</dbReference>
<dbReference type="PANTHER" id="PTHR48100:SF1">
    <property type="entry name" value="HISTIDINE PHOSPHATASE FAMILY PROTEIN-RELATED"/>
    <property type="match status" value="1"/>
</dbReference>
<organism evidence="1 2">
    <name type="scientific">Microbulbifer bruguierae</name>
    <dbReference type="NCBI Taxonomy" id="3029061"/>
    <lineage>
        <taxon>Bacteria</taxon>
        <taxon>Pseudomonadati</taxon>
        <taxon>Pseudomonadota</taxon>
        <taxon>Gammaproteobacteria</taxon>
        <taxon>Cellvibrionales</taxon>
        <taxon>Microbulbiferaceae</taxon>
        <taxon>Microbulbifer</taxon>
    </lineage>
</organism>
<dbReference type="SMART" id="SM00855">
    <property type="entry name" value="PGAM"/>
    <property type="match status" value="1"/>
</dbReference>
<protein>
    <submittedName>
        <fullName evidence="1">Histidine phosphatase family protein</fullName>
    </submittedName>
</protein>
<dbReference type="EMBL" id="CP118605">
    <property type="protein sequence ID" value="WGL17607.1"/>
    <property type="molecule type" value="Genomic_DNA"/>
</dbReference>
<dbReference type="CDD" id="cd07067">
    <property type="entry name" value="HP_PGM_like"/>
    <property type="match status" value="1"/>
</dbReference>
<dbReference type="InterPro" id="IPR050275">
    <property type="entry name" value="PGM_Phosphatase"/>
</dbReference>
<evidence type="ECO:0000313" key="2">
    <source>
        <dbReference type="Proteomes" id="UP001236500"/>
    </source>
</evidence>
<gene>
    <name evidence="1" type="ORF">PVT68_04765</name>
</gene>
<name>A0ABY8NG74_9GAMM</name>
<reference evidence="1 2" key="1">
    <citation type="submission" date="2023-02" db="EMBL/GenBank/DDBJ databases">
        <title>Description and genomic characterization of Microbulbifer bruguierae sp. nov., isolated from the sediment of mangrove plant Bruguiera sexangula.</title>
        <authorList>
            <person name="Long M."/>
        </authorList>
    </citation>
    <scope>NUCLEOTIDE SEQUENCE [LARGE SCALE GENOMIC DNA]</scope>
    <source>
        <strain evidence="1 2">H12</strain>
    </source>
</reference>
<sequence>MHQILLIRHGEAAKSPINDDPGLTTTGRHQAEQLASALQQRFPAGKGVRLISSPKARARQTAVPVALKWQKVVAEEPKAIEIPSPEGLALADRGRWIRSLLQRQWSDLEPAQVRWREIFIDFLQELEQSAGEHHTSLVFCHFMVINSVVAAIRGNDQVTQFRPDYTSQTRITLKDGQLELTELGRDLGIGNLIQ</sequence>
<dbReference type="PANTHER" id="PTHR48100">
    <property type="entry name" value="BROAD-SPECIFICITY PHOSPHATASE YOR283W-RELATED"/>
    <property type="match status" value="1"/>
</dbReference>
<accession>A0ABY8NG74</accession>
<dbReference type="Gene3D" id="3.40.50.1240">
    <property type="entry name" value="Phosphoglycerate mutase-like"/>
    <property type="match status" value="1"/>
</dbReference>
<dbReference type="InterPro" id="IPR029033">
    <property type="entry name" value="His_PPase_superfam"/>
</dbReference>
<evidence type="ECO:0000313" key="1">
    <source>
        <dbReference type="EMBL" id="WGL17607.1"/>
    </source>
</evidence>
<dbReference type="SUPFAM" id="SSF53254">
    <property type="entry name" value="Phosphoglycerate mutase-like"/>
    <property type="match status" value="1"/>
</dbReference>
<dbReference type="Proteomes" id="UP001236500">
    <property type="component" value="Chromosome"/>
</dbReference>
<keyword evidence="2" id="KW-1185">Reference proteome</keyword>